<gene>
    <name evidence="2" type="ORF">EHS25_009327</name>
</gene>
<dbReference type="Pfam" id="PF09996">
    <property type="entry name" value="DUF2237"/>
    <property type="match status" value="1"/>
</dbReference>
<dbReference type="Proteomes" id="UP000279259">
    <property type="component" value="Unassembled WGS sequence"/>
</dbReference>
<keyword evidence="1" id="KW-0732">Signal</keyword>
<evidence type="ECO:0000313" key="2">
    <source>
        <dbReference type="EMBL" id="RSH91957.1"/>
    </source>
</evidence>
<comment type="caution">
    <text evidence="2">The sequence shown here is derived from an EMBL/GenBank/DDBJ whole genome shotgun (WGS) entry which is preliminary data.</text>
</comment>
<accession>A0A427YLM3</accession>
<proteinExistence type="predicted"/>
<dbReference type="Gene3D" id="3.30.56.110">
    <property type="entry name" value="Protein of unknown function DUF2237"/>
    <property type="match status" value="1"/>
</dbReference>
<name>A0A427YLM3_9TREE</name>
<dbReference type="InterPro" id="IPR018714">
    <property type="entry name" value="DUF2237"/>
</dbReference>
<reference evidence="2 3" key="1">
    <citation type="submission" date="2018-11" db="EMBL/GenBank/DDBJ databases">
        <title>Genome sequence of Saitozyma podzolica DSM 27192.</title>
        <authorList>
            <person name="Aliyu H."/>
            <person name="Gorte O."/>
            <person name="Ochsenreither K."/>
        </authorList>
    </citation>
    <scope>NUCLEOTIDE SEQUENCE [LARGE SCALE GENOMIC DNA]</scope>
    <source>
        <strain evidence="2 3">DSM 27192</strain>
    </source>
</reference>
<dbReference type="PANTHER" id="PTHR37466:SF1">
    <property type="entry name" value="SLR1628 PROTEIN"/>
    <property type="match status" value="1"/>
</dbReference>
<evidence type="ECO:0000256" key="1">
    <source>
        <dbReference type="SAM" id="SignalP"/>
    </source>
</evidence>
<protein>
    <submittedName>
        <fullName evidence="2">Uncharacterized protein</fullName>
    </submittedName>
</protein>
<evidence type="ECO:0000313" key="3">
    <source>
        <dbReference type="Proteomes" id="UP000279259"/>
    </source>
</evidence>
<keyword evidence="3" id="KW-1185">Reference proteome</keyword>
<dbReference type="AlphaFoldDB" id="A0A427YLM3"/>
<feature type="signal peptide" evidence="1">
    <location>
        <begin position="1"/>
        <end position="18"/>
    </location>
</feature>
<dbReference type="OrthoDB" id="1517790at2759"/>
<sequence length="171" mass="18899">MNLRALLSLPLSLTSLFTNRLQPLSKAIASVRPASTMVIESSKLNVLHGPLQPHTREGDSTHPTGFFRDGYCWGAEADAGKHYIGGVVTQDFLDFSKDRGNDLVTRRGGFPGLKDGCRWCLCVERWKEALMASERLGERVVPRVDLGSTALDALKTVKKEDLERFAVSRTP</sequence>
<feature type="chain" id="PRO_5019460766" evidence="1">
    <location>
        <begin position="19"/>
        <end position="171"/>
    </location>
</feature>
<dbReference type="STRING" id="1890683.A0A427YLM3"/>
<organism evidence="2 3">
    <name type="scientific">Saitozyma podzolica</name>
    <dbReference type="NCBI Taxonomy" id="1890683"/>
    <lineage>
        <taxon>Eukaryota</taxon>
        <taxon>Fungi</taxon>
        <taxon>Dikarya</taxon>
        <taxon>Basidiomycota</taxon>
        <taxon>Agaricomycotina</taxon>
        <taxon>Tremellomycetes</taxon>
        <taxon>Tremellales</taxon>
        <taxon>Trimorphomycetaceae</taxon>
        <taxon>Saitozyma</taxon>
    </lineage>
</organism>
<dbReference type="PANTHER" id="PTHR37466">
    <property type="entry name" value="SLR1628 PROTEIN"/>
    <property type="match status" value="1"/>
</dbReference>
<dbReference type="EMBL" id="RSCD01000007">
    <property type="protein sequence ID" value="RSH91957.1"/>
    <property type="molecule type" value="Genomic_DNA"/>
</dbReference>